<sequence length="254" mass="28864">MASVRTPLLSDRLAVREPPPGRAVMRQRWSRLLFLHWPVPAETLQSKLPPGLHVDTHDGVAWLGIVPFYMERIRPVALPPVPGVSWFLELNIRTYVHDDDGTPGIWFFSLDCNQPLAVEVARRFFHLPYQHALMSAEESNGRVRYHCQRETDGAQDAVFNYEICHTGSPADPDTLEFFLAERYLLYSVTADGSLFTGRVHHPPYRLAPVDCDEWSVEPARLDGLDLPETPPASILGAETMDVRIFPLMKKRPSR</sequence>
<dbReference type="RefSeq" id="WP_211632658.1">
    <property type="nucleotide sequence ID" value="NZ_CP073100.1"/>
</dbReference>
<dbReference type="PANTHER" id="PTHR39186">
    <property type="entry name" value="DUF2071 FAMILY PROTEIN"/>
    <property type="match status" value="1"/>
</dbReference>
<dbReference type="KEGG" id="lamb:KBB96_04230"/>
<name>A0A975J142_9BACT</name>
<protein>
    <submittedName>
        <fullName evidence="1">DUF2071 domain-containing protein</fullName>
    </submittedName>
</protein>
<gene>
    <name evidence="1" type="ORF">KBB96_04230</name>
</gene>
<dbReference type="SUPFAM" id="SSF160104">
    <property type="entry name" value="Acetoacetate decarboxylase-like"/>
    <property type="match status" value="1"/>
</dbReference>
<evidence type="ECO:0000313" key="2">
    <source>
        <dbReference type="Proteomes" id="UP000676169"/>
    </source>
</evidence>
<keyword evidence="2" id="KW-1185">Reference proteome</keyword>
<dbReference type="AlphaFoldDB" id="A0A975J142"/>
<evidence type="ECO:0000313" key="1">
    <source>
        <dbReference type="EMBL" id="QUE52101.1"/>
    </source>
</evidence>
<reference evidence="1" key="1">
    <citation type="submission" date="2021-04" db="EMBL/GenBank/DDBJ databases">
        <title>Luteolibacter sp. 32A isolated from the skin of an Anderson's salamander (Ambystoma andersonii).</title>
        <authorList>
            <person name="Spergser J."/>
            <person name="Busse H.-J."/>
        </authorList>
    </citation>
    <scope>NUCLEOTIDE SEQUENCE</scope>
    <source>
        <strain evidence="1">32A</strain>
    </source>
</reference>
<proteinExistence type="predicted"/>
<dbReference type="EMBL" id="CP073100">
    <property type="protein sequence ID" value="QUE52101.1"/>
    <property type="molecule type" value="Genomic_DNA"/>
</dbReference>
<dbReference type="InterPro" id="IPR018644">
    <property type="entry name" value="DUF2071"/>
</dbReference>
<dbReference type="InterPro" id="IPR023375">
    <property type="entry name" value="ADC_dom_sf"/>
</dbReference>
<dbReference type="PANTHER" id="PTHR39186:SF1">
    <property type="entry name" value="DUF2071 DOMAIN-CONTAINING PROTEIN"/>
    <property type="match status" value="1"/>
</dbReference>
<organism evidence="1 2">
    <name type="scientific">Luteolibacter ambystomatis</name>
    <dbReference type="NCBI Taxonomy" id="2824561"/>
    <lineage>
        <taxon>Bacteria</taxon>
        <taxon>Pseudomonadati</taxon>
        <taxon>Verrucomicrobiota</taxon>
        <taxon>Verrucomicrobiia</taxon>
        <taxon>Verrucomicrobiales</taxon>
        <taxon>Verrucomicrobiaceae</taxon>
        <taxon>Luteolibacter</taxon>
    </lineage>
</organism>
<accession>A0A975J142</accession>
<dbReference type="Gene3D" id="2.40.400.10">
    <property type="entry name" value="Acetoacetate decarboxylase-like"/>
    <property type="match status" value="1"/>
</dbReference>
<dbReference type="Proteomes" id="UP000676169">
    <property type="component" value="Chromosome"/>
</dbReference>
<dbReference type="Pfam" id="PF09844">
    <property type="entry name" value="DUF2071"/>
    <property type="match status" value="1"/>
</dbReference>